<evidence type="ECO:0000259" key="1">
    <source>
        <dbReference type="PROSITE" id="PS50125"/>
    </source>
</evidence>
<evidence type="ECO:0000313" key="3">
    <source>
        <dbReference type="Proteomes" id="UP000596827"/>
    </source>
</evidence>
<keyword evidence="3" id="KW-1185">Reference proteome</keyword>
<comment type="caution">
    <text evidence="2">The sequence shown here is derived from an EMBL/GenBank/DDBJ whole genome shotgun (WGS) entry which is preliminary data.</text>
</comment>
<dbReference type="GO" id="GO:0035556">
    <property type="term" value="P:intracellular signal transduction"/>
    <property type="evidence" value="ECO:0007669"/>
    <property type="project" value="InterPro"/>
</dbReference>
<dbReference type="AlphaFoldDB" id="A0A923M7X9"/>
<accession>A0A923M7X9</accession>
<dbReference type="GO" id="GO:0009190">
    <property type="term" value="P:cyclic nucleotide biosynthetic process"/>
    <property type="evidence" value="ECO:0007669"/>
    <property type="project" value="InterPro"/>
</dbReference>
<evidence type="ECO:0000313" key="2">
    <source>
        <dbReference type="EMBL" id="MBC5765912.1"/>
    </source>
</evidence>
<dbReference type="InterPro" id="IPR050697">
    <property type="entry name" value="Adenylyl/Guanylyl_Cyclase_3/4"/>
</dbReference>
<dbReference type="Gene3D" id="3.30.70.1230">
    <property type="entry name" value="Nucleotide cyclase"/>
    <property type="match status" value="1"/>
</dbReference>
<dbReference type="GO" id="GO:0004016">
    <property type="term" value="F:adenylate cyclase activity"/>
    <property type="evidence" value="ECO:0007669"/>
    <property type="project" value="UniProtKB-ARBA"/>
</dbReference>
<dbReference type="Proteomes" id="UP000596827">
    <property type="component" value="Unassembled WGS sequence"/>
</dbReference>
<dbReference type="SMART" id="SM00044">
    <property type="entry name" value="CYCc"/>
    <property type="match status" value="1"/>
</dbReference>
<dbReference type="RefSeq" id="WP_187082377.1">
    <property type="nucleotide sequence ID" value="NZ_JACORU010000005.1"/>
</dbReference>
<name>A0A923M7X9_9BURK</name>
<dbReference type="PANTHER" id="PTHR43081">
    <property type="entry name" value="ADENYLATE CYCLASE, TERMINAL-DIFFERENTIATION SPECIFIC-RELATED"/>
    <property type="match status" value="1"/>
</dbReference>
<dbReference type="EMBL" id="JACORU010000005">
    <property type="protein sequence ID" value="MBC5765912.1"/>
    <property type="molecule type" value="Genomic_DNA"/>
</dbReference>
<dbReference type="PROSITE" id="PS50125">
    <property type="entry name" value="GUANYLATE_CYCLASE_2"/>
    <property type="match status" value="1"/>
</dbReference>
<dbReference type="Pfam" id="PF00211">
    <property type="entry name" value="Guanylate_cyc"/>
    <property type="match status" value="1"/>
</dbReference>
<protein>
    <submittedName>
        <fullName evidence="2">Adenylate/guanylate cyclase domain-containing protein</fullName>
    </submittedName>
</protein>
<reference evidence="2" key="1">
    <citation type="submission" date="2020-08" db="EMBL/GenBank/DDBJ databases">
        <title>Ramlibacter sp. GTP1 16S ribosomal RNA gene genome sequencing and assembly.</title>
        <authorList>
            <person name="Kang M."/>
        </authorList>
    </citation>
    <scope>NUCLEOTIDE SEQUENCE</scope>
    <source>
        <strain evidence="2">GTP1</strain>
    </source>
</reference>
<proteinExistence type="predicted"/>
<gene>
    <name evidence="2" type="ORF">H8R02_15695</name>
</gene>
<dbReference type="SUPFAM" id="SSF55073">
    <property type="entry name" value="Nucleotide cyclase"/>
    <property type="match status" value="1"/>
</dbReference>
<feature type="domain" description="Guanylate cyclase" evidence="1">
    <location>
        <begin position="74"/>
        <end position="206"/>
    </location>
</feature>
<dbReference type="CDD" id="cd07302">
    <property type="entry name" value="CHD"/>
    <property type="match status" value="1"/>
</dbReference>
<dbReference type="PANTHER" id="PTHR43081:SF1">
    <property type="entry name" value="ADENYLATE CYCLASE, TERMINAL-DIFFERENTIATION SPECIFIC"/>
    <property type="match status" value="1"/>
</dbReference>
<organism evidence="2 3">
    <name type="scientific">Ramlibacter albus</name>
    <dbReference type="NCBI Taxonomy" id="2079448"/>
    <lineage>
        <taxon>Bacteria</taxon>
        <taxon>Pseudomonadati</taxon>
        <taxon>Pseudomonadota</taxon>
        <taxon>Betaproteobacteria</taxon>
        <taxon>Burkholderiales</taxon>
        <taxon>Comamonadaceae</taxon>
        <taxon>Ramlibacter</taxon>
    </lineage>
</organism>
<dbReference type="InterPro" id="IPR029787">
    <property type="entry name" value="Nucleotide_cyclase"/>
</dbReference>
<sequence length="258" mass="28073">MTAALVALGLLAAALGVLLVRATRNRRRLELLLADRAARLERLETEFSRFAPSLVVEHVTGMPEQLAPSRREVTVMFADVREFTRLCETTDAAQTVAILNGYFERMTQAIVDHHGHVTQFIGDGLLALFGALEPNPWQARDAVDAALAMRDALARYNAELAAKAWPQLGFGVGIHRGEVVVGLMGNRNLATFTVVGDTVNTAARVEALTRTHGTDVLVTQAVRDALGERYLLHEQPAAPVKGKERPVVTFAVSHAVPR</sequence>
<dbReference type="InterPro" id="IPR001054">
    <property type="entry name" value="A/G_cyclase"/>
</dbReference>